<proteinExistence type="predicted"/>
<dbReference type="InterPro" id="IPR046341">
    <property type="entry name" value="SET_dom_sf"/>
</dbReference>
<dbReference type="OrthoDB" id="9804945at2"/>
<dbReference type="Pfam" id="PF00856">
    <property type="entry name" value="SET"/>
    <property type="match status" value="1"/>
</dbReference>
<organism evidence="2 3">
    <name type="scientific">Pacificimonas flava</name>
    <dbReference type="NCBI Taxonomy" id="1234595"/>
    <lineage>
        <taxon>Bacteria</taxon>
        <taxon>Pseudomonadati</taxon>
        <taxon>Pseudomonadota</taxon>
        <taxon>Alphaproteobacteria</taxon>
        <taxon>Sphingomonadales</taxon>
        <taxon>Sphingosinicellaceae</taxon>
        <taxon>Pacificimonas</taxon>
    </lineage>
</organism>
<dbReference type="SUPFAM" id="SSF82199">
    <property type="entry name" value="SET domain"/>
    <property type="match status" value="1"/>
</dbReference>
<comment type="caution">
    <text evidence="2">The sequence shown here is derived from an EMBL/GenBank/DDBJ whole genome shotgun (WGS) entry which is preliminary data.</text>
</comment>
<evidence type="ECO:0000313" key="2">
    <source>
        <dbReference type="EMBL" id="EMD83486.1"/>
    </source>
</evidence>
<feature type="domain" description="SET" evidence="1">
    <location>
        <begin position="15"/>
        <end position="113"/>
    </location>
</feature>
<dbReference type="AlphaFoldDB" id="M2TP11"/>
<evidence type="ECO:0000259" key="1">
    <source>
        <dbReference type="Pfam" id="PF00856"/>
    </source>
</evidence>
<accession>M2TP11</accession>
<dbReference type="PATRIC" id="fig|1234595.3.peg.1390"/>
<reference evidence="2 3" key="1">
    <citation type="journal article" date="2013" name="Genome Announc.">
        <title>Draft Genome Sequence of Strain JLT2015T, Belonging to the Family Sphingomonadaceae of the Alphaproteobacteria.</title>
        <authorList>
            <person name="Tang K."/>
            <person name="Liu K."/>
            <person name="Li S."/>
            <person name="Jiao N."/>
        </authorList>
    </citation>
    <scope>NUCLEOTIDE SEQUENCE [LARGE SCALE GENOMIC DNA]</scope>
    <source>
        <strain evidence="2 3">JLT2015</strain>
    </source>
</reference>
<gene>
    <name evidence="2" type="ORF">C725_1387</name>
</gene>
<dbReference type="CDD" id="cd08161">
    <property type="entry name" value="SET"/>
    <property type="match status" value="1"/>
</dbReference>
<dbReference type="Proteomes" id="UP000011717">
    <property type="component" value="Unassembled WGS sequence"/>
</dbReference>
<sequence length="137" mass="15115">MMIVPTYVGPSAIEGVGVFAGEFIPAGTPIWTLDERFDLLLGAAEMLALPPLQKQFVERYGYPHMTREGLTVLEFDHGRFMNHSDTPNTNFTDPETGWAIRDIVAGEELVCNYAEFDPAFIMQPGRMFGAAVSRAAS</sequence>
<dbReference type="EMBL" id="AMRV01000003">
    <property type="protein sequence ID" value="EMD83486.1"/>
    <property type="molecule type" value="Genomic_DNA"/>
</dbReference>
<evidence type="ECO:0000313" key="3">
    <source>
        <dbReference type="Proteomes" id="UP000011717"/>
    </source>
</evidence>
<keyword evidence="3" id="KW-1185">Reference proteome</keyword>
<dbReference type="Gene3D" id="2.170.270.10">
    <property type="entry name" value="SET domain"/>
    <property type="match status" value="1"/>
</dbReference>
<protein>
    <recommendedName>
        <fullName evidence="1">SET domain-containing protein</fullName>
    </recommendedName>
</protein>
<name>M2TP11_9SPHN</name>
<dbReference type="InterPro" id="IPR001214">
    <property type="entry name" value="SET_dom"/>
</dbReference>